<proteinExistence type="predicted"/>
<dbReference type="HOGENOM" id="CLU_3319376_0_0_6"/>
<organism evidence="1 2">
    <name type="scientific">Xenorhabdus bovienii (strain SS-2004)</name>
    <name type="common">Xenorhabdus nematophila subsp. bovienii</name>
    <dbReference type="NCBI Taxonomy" id="406818"/>
    <lineage>
        <taxon>Bacteria</taxon>
        <taxon>Pseudomonadati</taxon>
        <taxon>Pseudomonadota</taxon>
        <taxon>Gammaproteobacteria</taxon>
        <taxon>Enterobacterales</taxon>
        <taxon>Morganellaceae</taxon>
        <taxon>Xenorhabdus</taxon>
    </lineage>
</organism>
<evidence type="ECO:0000313" key="2">
    <source>
        <dbReference type="Proteomes" id="UP000002045"/>
    </source>
</evidence>
<reference evidence="1 2" key="1">
    <citation type="journal article" date="2011" name="PLoS ONE">
        <title>The entomopathogenic bacterial endosymbionts xenorhabdus and photorhabdus: convergent lifestyles from divergent genomes.</title>
        <authorList>
            <person name="Chaston J.M."/>
            <person name="Suen G."/>
            <person name="Tucker S.L."/>
            <person name="Andersen A.W."/>
            <person name="Bhasin A."/>
            <person name="Bode E."/>
            <person name="Bode H.B."/>
            <person name="Brachmann A.O."/>
            <person name="Cowles C.E."/>
            <person name="Cowles K.N."/>
            <person name="Darby C."/>
            <person name="de Leon L."/>
            <person name="Drace K."/>
            <person name="Du Z."/>
            <person name="Givaudan A."/>
            <person name="Herbert Tran E.E."/>
            <person name="Jewell K.A."/>
            <person name="Knack J.J."/>
            <person name="Krasomil-Osterfeld K.C."/>
            <person name="Kukor R."/>
            <person name="Lanois A."/>
            <person name="Latreille P."/>
            <person name="Leimgruber N.K."/>
            <person name="Lipke C.M."/>
            <person name="Liu R."/>
            <person name="Lu X."/>
            <person name="Martens E.C."/>
            <person name="Marri P.R."/>
            <person name="Medigue C."/>
            <person name="Menard M.L."/>
            <person name="Miller N.M."/>
            <person name="Morales-Soto N."/>
            <person name="Norton S."/>
            <person name="Ogier J.C."/>
            <person name="Orchard S.S."/>
            <person name="Park D."/>
            <person name="Park Y."/>
            <person name="Qurollo B.A."/>
            <person name="Sugar D.R."/>
            <person name="Richards G.R."/>
            <person name="Rouy Z."/>
            <person name="Slominski B."/>
            <person name="Slominski K."/>
            <person name="Snyder H."/>
            <person name="Tjaden B.C."/>
            <person name="van der Hoeven R."/>
            <person name="Welch R.D."/>
            <person name="Wheeler C."/>
            <person name="Xiang B."/>
            <person name="Barbazuk B."/>
            <person name="Gaudriault S."/>
            <person name="Goodner B."/>
            <person name="Slater S.C."/>
            <person name="Forst S."/>
            <person name="Goldman B.S."/>
            <person name="Goodrich-Blair H."/>
        </authorList>
    </citation>
    <scope>NUCLEOTIDE SEQUENCE [LARGE SCALE GENOMIC DNA]</scope>
    <source>
        <strain evidence="1 2">SS-2004</strain>
    </source>
</reference>
<gene>
    <name evidence="1" type="ordered locus">XBJ1_4319</name>
</gene>
<dbReference type="EMBL" id="FN667741">
    <property type="protein sequence ID" value="CBJ83422.1"/>
    <property type="molecule type" value="Genomic_DNA"/>
</dbReference>
<dbReference type="Proteomes" id="UP000002045">
    <property type="component" value="Chromosome"/>
</dbReference>
<dbReference type="AlphaFoldDB" id="D3V6Z3"/>
<dbReference type="KEGG" id="xbo:XBJ1_4319"/>
<evidence type="ECO:0000313" key="1">
    <source>
        <dbReference type="EMBL" id="CBJ83422.1"/>
    </source>
</evidence>
<accession>D3V6Z3</accession>
<protein>
    <submittedName>
        <fullName evidence="1">Uncharacterized protein</fullName>
    </submittedName>
</protein>
<sequence length="39" mass="4883">MYLGKSLYFRMPHINLFRDGMTKDLVFFEYLYNFRLPMN</sequence>
<name>D3V6Z3_XENBS</name>